<dbReference type="Gene3D" id="3.40.50.300">
    <property type="entry name" value="P-loop containing nucleotide triphosphate hydrolases"/>
    <property type="match status" value="1"/>
</dbReference>
<protein>
    <submittedName>
        <fullName evidence="2">Replicative DNA helicase</fullName>
    </submittedName>
</protein>
<dbReference type="InterPro" id="IPR007694">
    <property type="entry name" value="DNA_helicase_DnaB-like_C"/>
</dbReference>
<dbReference type="EMBL" id="JACHDO010000001">
    <property type="protein sequence ID" value="MBB5494879.1"/>
    <property type="molecule type" value="Genomic_DNA"/>
</dbReference>
<comment type="caution">
    <text evidence="2">The sequence shown here is derived from an EMBL/GenBank/DDBJ whole genome shotgun (WGS) entry which is preliminary data.</text>
</comment>
<evidence type="ECO:0000313" key="2">
    <source>
        <dbReference type="EMBL" id="MBB5494879.1"/>
    </source>
</evidence>
<keyword evidence="2" id="KW-0378">Hydrolase</keyword>
<dbReference type="Proteomes" id="UP000579647">
    <property type="component" value="Unassembled WGS sequence"/>
</dbReference>
<dbReference type="InterPro" id="IPR027417">
    <property type="entry name" value="P-loop_NTPase"/>
</dbReference>
<evidence type="ECO:0000259" key="1">
    <source>
        <dbReference type="PROSITE" id="PS51199"/>
    </source>
</evidence>
<keyword evidence="2" id="KW-0347">Helicase</keyword>
<evidence type="ECO:0000313" key="3">
    <source>
        <dbReference type="Proteomes" id="UP000579647"/>
    </source>
</evidence>
<keyword evidence="2" id="KW-0067">ATP-binding</keyword>
<sequence>MPTAPPHTFPAEGRVRLPYTCLHTMTPFLEEGSITTIASPTGEGKTTFALDLVRYAAAAGHRTLYLHSSQSEDGIRVRLLAAEAEVSNTQIRTNDLTQQDQERLDQARQTIDMWPLHLSHQSTWTLEDIKNEAERNDYELIVVDDTDQVRIPGAPLAERFARLSAGLRDIVAGESTVLVAVAQLDPPTEHTGGFTAAERLRQLGHRYALAQDSELVILTSLDKVVPFRGGSGLRLSMQVAKNRQGATGSVEVQAEMHFCRCVDLTEEETDPDPWPESLSI</sequence>
<feature type="domain" description="SF4 helicase" evidence="1">
    <location>
        <begin position="8"/>
        <end position="268"/>
    </location>
</feature>
<dbReference type="RefSeq" id="WP_312894018.1">
    <property type="nucleotide sequence ID" value="NZ_BAAAKM010000173.1"/>
</dbReference>
<dbReference type="SUPFAM" id="SSF52540">
    <property type="entry name" value="P-loop containing nucleoside triphosphate hydrolases"/>
    <property type="match status" value="1"/>
</dbReference>
<dbReference type="PANTHER" id="PTHR30153">
    <property type="entry name" value="REPLICATIVE DNA HELICASE DNAB"/>
    <property type="match status" value="1"/>
</dbReference>
<keyword evidence="3" id="KW-1185">Reference proteome</keyword>
<dbReference type="GO" id="GO:0005829">
    <property type="term" value="C:cytosol"/>
    <property type="evidence" value="ECO:0007669"/>
    <property type="project" value="TreeGrafter"/>
</dbReference>
<proteinExistence type="predicted"/>
<dbReference type="Pfam" id="PF03796">
    <property type="entry name" value="DnaB_C"/>
    <property type="match status" value="1"/>
</dbReference>
<accession>A0A840WCZ8</accession>
<gene>
    <name evidence="2" type="ORF">HNR07_006016</name>
</gene>
<organism evidence="2 3">
    <name type="scientific">Nocardiopsis metallicus</name>
    <dbReference type="NCBI Taxonomy" id="179819"/>
    <lineage>
        <taxon>Bacteria</taxon>
        <taxon>Bacillati</taxon>
        <taxon>Actinomycetota</taxon>
        <taxon>Actinomycetes</taxon>
        <taxon>Streptosporangiales</taxon>
        <taxon>Nocardiopsidaceae</taxon>
        <taxon>Nocardiopsis</taxon>
    </lineage>
</organism>
<dbReference type="GO" id="GO:0006260">
    <property type="term" value="P:DNA replication"/>
    <property type="evidence" value="ECO:0007669"/>
    <property type="project" value="InterPro"/>
</dbReference>
<dbReference type="GO" id="GO:0003678">
    <property type="term" value="F:DNA helicase activity"/>
    <property type="evidence" value="ECO:0007669"/>
    <property type="project" value="InterPro"/>
</dbReference>
<name>A0A840WCZ8_9ACTN</name>
<keyword evidence="2" id="KW-0547">Nucleotide-binding</keyword>
<dbReference type="PANTHER" id="PTHR30153:SF2">
    <property type="entry name" value="REPLICATIVE DNA HELICASE"/>
    <property type="match status" value="1"/>
</dbReference>
<dbReference type="PROSITE" id="PS51199">
    <property type="entry name" value="SF4_HELICASE"/>
    <property type="match status" value="1"/>
</dbReference>
<reference evidence="2 3" key="1">
    <citation type="submission" date="2020-08" db="EMBL/GenBank/DDBJ databases">
        <title>Sequencing the genomes of 1000 actinobacteria strains.</title>
        <authorList>
            <person name="Klenk H.-P."/>
        </authorList>
    </citation>
    <scope>NUCLEOTIDE SEQUENCE [LARGE SCALE GENOMIC DNA]</scope>
    <source>
        <strain evidence="2 3">DSM 44598</strain>
    </source>
</reference>
<dbReference type="GO" id="GO:0005524">
    <property type="term" value="F:ATP binding"/>
    <property type="evidence" value="ECO:0007669"/>
    <property type="project" value="InterPro"/>
</dbReference>
<dbReference type="AlphaFoldDB" id="A0A840WCZ8"/>